<evidence type="ECO:0000313" key="3">
    <source>
        <dbReference type="Proteomes" id="UP001153620"/>
    </source>
</evidence>
<feature type="chain" id="PRO_5040105327" evidence="1">
    <location>
        <begin position="21"/>
        <end position="200"/>
    </location>
</feature>
<dbReference type="SUPFAM" id="SSF52058">
    <property type="entry name" value="L domain-like"/>
    <property type="match status" value="1"/>
</dbReference>
<reference evidence="2" key="1">
    <citation type="submission" date="2022-01" db="EMBL/GenBank/DDBJ databases">
        <authorList>
            <person name="King R."/>
        </authorList>
    </citation>
    <scope>NUCLEOTIDE SEQUENCE</scope>
</reference>
<dbReference type="Gene3D" id="3.80.10.10">
    <property type="entry name" value="Ribonuclease Inhibitor"/>
    <property type="match status" value="1"/>
</dbReference>
<sequence>MRHLLLIIFILELVITKINSITLKCDITCDTEYQVLGTICRCKVVGFNSINRETITDVRHEGSFNGNYSDIKLILIDGQNMKFIPSNIYDFFSNIQGLIIDESSLSSIDRNDLKYFKSLKFLFIGNNQINSLDDDLFADNIDIVWLTYINNFTKKISQNILYPLNNLNFANFQRNSCINFKAIGKSDIEKLKKFIMRDCA</sequence>
<evidence type="ECO:0000313" key="2">
    <source>
        <dbReference type="EMBL" id="CAG9802175.1"/>
    </source>
</evidence>
<keyword evidence="3" id="KW-1185">Reference proteome</keyword>
<dbReference type="OrthoDB" id="40118at2759"/>
<dbReference type="EMBL" id="OU895878">
    <property type="protein sequence ID" value="CAG9802175.1"/>
    <property type="molecule type" value="Genomic_DNA"/>
</dbReference>
<keyword evidence="1" id="KW-0732">Signal</keyword>
<feature type="signal peptide" evidence="1">
    <location>
        <begin position="1"/>
        <end position="20"/>
    </location>
</feature>
<organism evidence="2 3">
    <name type="scientific">Chironomus riparius</name>
    <dbReference type="NCBI Taxonomy" id="315576"/>
    <lineage>
        <taxon>Eukaryota</taxon>
        <taxon>Metazoa</taxon>
        <taxon>Ecdysozoa</taxon>
        <taxon>Arthropoda</taxon>
        <taxon>Hexapoda</taxon>
        <taxon>Insecta</taxon>
        <taxon>Pterygota</taxon>
        <taxon>Neoptera</taxon>
        <taxon>Endopterygota</taxon>
        <taxon>Diptera</taxon>
        <taxon>Nematocera</taxon>
        <taxon>Chironomoidea</taxon>
        <taxon>Chironomidae</taxon>
        <taxon>Chironominae</taxon>
        <taxon>Chironomus</taxon>
    </lineage>
</organism>
<dbReference type="Proteomes" id="UP001153620">
    <property type="component" value="Chromosome 2"/>
</dbReference>
<accession>A0A9N9RP90</accession>
<protein>
    <submittedName>
        <fullName evidence="2">Uncharacterized protein</fullName>
    </submittedName>
</protein>
<name>A0A9N9RP90_9DIPT</name>
<proteinExistence type="predicted"/>
<reference evidence="2" key="2">
    <citation type="submission" date="2022-10" db="EMBL/GenBank/DDBJ databases">
        <authorList>
            <consortium name="ENA_rothamsted_submissions"/>
            <consortium name="culmorum"/>
            <person name="King R."/>
        </authorList>
    </citation>
    <scope>NUCLEOTIDE SEQUENCE</scope>
</reference>
<evidence type="ECO:0000256" key="1">
    <source>
        <dbReference type="SAM" id="SignalP"/>
    </source>
</evidence>
<gene>
    <name evidence="2" type="ORF">CHIRRI_LOCUS5090</name>
</gene>
<dbReference type="AlphaFoldDB" id="A0A9N9RP90"/>
<dbReference type="InterPro" id="IPR032675">
    <property type="entry name" value="LRR_dom_sf"/>
</dbReference>